<keyword evidence="2" id="KW-1185">Reference proteome</keyword>
<protein>
    <submittedName>
        <fullName evidence="1">Uncharacterized protein</fullName>
    </submittedName>
</protein>
<dbReference type="Proteomes" id="UP000887013">
    <property type="component" value="Unassembled WGS sequence"/>
</dbReference>
<dbReference type="AlphaFoldDB" id="A0A8X6P467"/>
<gene>
    <name evidence="1" type="ORF">NPIL_151851</name>
</gene>
<reference evidence="1" key="1">
    <citation type="submission" date="2020-08" db="EMBL/GenBank/DDBJ databases">
        <title>Multicomponent nature underlies the extraordinary mechanical properties of spider dragline silk.</title>
        <authorList>
            <person name="Kono N."/>
            <person name="Nakamura H."/>
            <person name="Mori M."/>
            <person name="Yoshida Y."/>
            <person name="Ohtoshi R."/>
            <person name="Malay A.D."/>
            <person name="Moran D.A.P."/>
            <person name="Tomita M."/>
            <person name="Numata K."/>
            <person name="Arakawa K."/>
        </authorList>
    </citation>
    <scope>NUCLEOTIDE SEQUENCE</scope>
</reference>
<name>A0A8X6P467_NEPPI</name>
<evidence type="ECO:0000313" key="2">
    <source>
        <dbReference type="Proteomes" id="UP000887013"/>
    </source>
</evidence>
<accession>A0A8X6P467</accession>
<sequence>MNSVTLSGRTHSCGSVNLTTSSRQKKHWSTDIGMSLSASKIRWHLLYRGVLGRLPFVHDSPHKKSSRISSFNGFGSMDTDTIICIRWSFLMNFALI</sequence>
<dbReference type="EMBL" id="BMAW01016703">
    <property type="protein sequence ID" value="GFT50395.1"/>
    <property type="molecule type" value="Genomic_DNA"/>
</dbReference>
<evidence type="ECO:0000313" key="1">
    <source>
        <dbReference type="EMBL" id="GFT50395.1"/>
    </source>
</evidence>
<organism evidence="1 2">
    <name type="scientific">Nephila pilipes</name>
    <name type="common">Giant wood spider</name>
    <name type="synonym">Nephila maculata</name>
    <dbReference type="NCBI Taxonomy" id="299642"/>
    <lineage>
        <taxon>Eukaryota</taxon>
        <taxon>Metazoa</taxon>
        <taxon>Ecdysozoa</taxon>
        <taxon>Arthropoda</taxon>
        <taxon>Chelicerata</taxon>
        <taxon>Arachnida</taxon>
        <taxon>Araneae</taxon>
        <taxon>Araneomorphae</taxon>
        <taxon>Entelegynae</taxon>
        <taxon>Araneoidea</taxon>
        <taxon>Nephilidae</taxon>
        <taxon>Nephila</taxon>
    </lineage>
</organism>
<comment type="caution">
    <text evidence="1">The sequence shown here is derived from an EMBL/GenBank/DDBJ whole genome shotgun (WGS) entry which is preliminary data.</text>
</comment>
<proteinExistence type="predicted"/>